<feature type="compositionally biased region" description="Pro residues" evidence="1">
    <location>
        <begin position="85"/>
        <end position="100"/>
    </location>
</feature>
<comment type="caution">
    <text evidence="4">The sequence shown here is derived from an EMBL/GenBank/DDBJ whole genome shotgun (WGS) entry which is preliminary data.</text>
</comment>
<dbReference type="EMBL" id="MU865429">
    <property type="protein sequence ID" value="KAK4223359.1"/>
    <property type="molecule type" value="Genomic_DNA"/>
</dbReference>
<evidence type="ECO:0000313" key="4">
    <source>
        <dbReference type="EMBL" id="KAK4223359.1"/>
    </source>
</evidence>
<feature type="region of interest" description="Disordered" evidence="1">
    <location>
        <begin position="338"/>
        <end position="373"/>
    </location>
</feature>
<proteinExistence type="predicted"/>
<keyword evidence="5" id="KW-1185">Reference proteome</keyword>
<feature type="region of interest" description="Disordered" evidence="1">
    <location>
        <begin position="85"/>
        <end position="121"/>
    </location>
</feature>
<evidence type="ECO:0000256" key="2">
    <source>
        <dbReference type="SAM" id="Phobius"/>
    </source>
</evidence>
<name>A0AAN7BH82_9PEZI</name>
<organism evidence="4 5">
    <name type="scientific">Podospora fimiseda</name>
    <dbReference type="NCBI Taxonomy" id="252190"/>
    <lineage>
        <taxon>Eukaryota</taxon>
        <taxon>Fungi</taxon>
        <taxon>Dikarya</taxon>
        <taxon>Ascomycota</taxon>
        <taxon>Pezizomycotina</taxon>
        <taxon>Sordariomycetes</taxon>
        <taxon>Sordariomycetidae</taxon>
        <taxon>Sordariales</taxon>
        <taxon>Podosporaceae</taxon>
        <taxon>Podospora</taxon>
    </lineage>
</organism>
<reference evidence="4" key="1">
    <citation type="journal article" date="2023" name="Mol. Phylogenet. Evol.">
        <title>Genome-scale phylogeny and comparative genomics of the fungal order Sordariales.</title>
        <authorList>
            <person name="Hensen N."/>
            <person name="Bonometti L."/>
            <person name="Westerberg I."/>
            <person name="Brannstrom I.O."/>
            <person name="Guillou S."/>
            <person name="Cros-Aarteil S."/>
            <person name="Calhoun S."/>
            <person name="Haridas S."/>
            <person name="Kuo A."/>
            <person name="Mondo S."/>
            <person name="Pangilinan J."/>
            <person name="Riley R."/>
            <person name="LaButti K."/>
            <person name="Andreopoulos B."/>
            <person name="Lipzen A."/>
            <person name="Chen C."/>
            <person name="Yan M."/>
            <person name="Daum C."/>
            <person name="Ng V."/>
            <person name="Clum A."/>
            <person name="Steindorff A."/>
            <person name="Ohm R.A."/>
            <person name="Martin F."/>
            <person name="Silar P."/>
            <person name="Natvig D.O."/>
            <person name="Lalanne C."/>
            <person name="Gautier V."/>
            <person name="Ament-Velasquez S.L."/>
            <person name="Kruys A."/>
            <person name="Hutchinson M.I."/>
            <person name="Powell A.J."/>
            <person name="Barry K."/>
            <person name="Miller A.N."/>
            <person name="Grigoriev I.V."/>
            <person name="Debuchy R."/>
            <person name="Gladieux P."/>
            <person name="Hiltunen Thoren M."/>
            <person name="Johannesson H."/>
        </authorList>
    </citation>
    <scope>NUCLEOTIDE SEQUENCE</scope>
    <source>
        <strain evidence="4">CBS 990.96</strain>
    </source>
</reference>
<evidence type="ECO:0000313" key="5">
    <source>
        <dbReference type="Proteomes" id="UP001301958"/>
    </source>
</evidence>
<gene>
    <name evidence="4" type="ORF">QBC38DRAFT_517135</name>
</gene>
<protein>
    <submittedName>
        <fullName evidence="4">Uncharacterized protein</fullName>
    </submittedName>
</protein>
<keyword evidence="2" id="KW-0812">Transmembrane</keyword>
<feature type="signal peptide" evidence="3">
    <location>
        <begin position="1"/>
        <end position="16"/>
    </location>
</feature>
<evidence type="ECO:0000256" key="3">
    <source>
        <dbReference type="SAM" id="SignalP"/>
    </source>
</evidence>
<keyword evidence="2" id="KW-1133">Transmembrane helix</keyword>
<dbReference type="AlphaFoldDB" id="A0AAN7BH82"/>
<evidence type="ECO:0000256" key="1">
    <source>
        <dbReference type="SAM" id="MobiDB-lite"/>
    </source>
</evidence>
<keyword evidence="3" id="KW-0732">Signal</keyword>
<feature type="transmembrane region" description="Helical" evidence="2">
    <location>
        <begin position="397"/>
        <end position="416"/>
    </location>
</feature>
<reference evidence="4" key="2">
    <citation type="submission" date="2023-05" db="EMBL/GenBank/DDBJ databases">
        <authorList>
            <consortium name="Lawrence Berkeley National Laboratory"/>
            <person name="Steindorff A."/>
            <person name="Hensen N."/>
            <person name="Bonometti L."/>
            <person name="Westerberg I."/>
            <person name="Brannstrom I.O."/>
            <person name="Guillou S."/>
            <person name="Cros-Aarteil S."/>
            <person name="Calhoun S."/>
            <person name="Haridas S."/>
            <person name="Kuo A."/>
            <person name="Mondo S."/>
            <person name="Pangilinan J."/>
            <person name="Riley R."/>
            <person name="Labutti K."/>
            <person name="Andreopoulos B."/>
            <person name="Lipzen A."/>
            <person name="Chen C."/>
            <person name="Yanf M."/>
            <person name="Daum C."/>
            <person name="Ng V."/>
            <person name="Clum A."/>
            <person name="Ohm R."/>
            <person name="Martin F."/>
            <person name="Silar P."/>
            <person name="Natvig D."/>
            <person name="Lalanne C."/>
            <person name="Gautier V."/>
            <person name="Ament-Velasquez S.L."/>
            <person name="Kruys A."/>
            <person name="Hutchinson M.I."/>
            <person name="Powell A.J."/>
            <person name="Barry K."/>
            <person name="Miller A.N."/>
            <person name="Grigoriev I.V."/>
            <person name="Debuchy R."/>
            <person name="Gladieux P."/>
            <person name="Thoren M.H."/>
            <person name="Johannesson H."/>
        </authorList>
    </citation>
    <scope>NUCLEOTIDE SEQUENCE</scope>
    <source>
        <strain evidence="4">CBS 990.96</strain>
    </source>
</reference>
<keyword evidence="2" id="KW-0472">Membrane</keyword>
<sequence>MKHSTALVALVGIASAASIPKPASDVLAPIDPNSSQDNNLLLTVNPLSETLATTFDYPVKLPFGVLPCSLYPPLVQVVTAPPPPPPPVSAPAPVSVPPAPTQAATPPTGGGGGDGLGGALTKGAAEGAGGVVGEKAASALFNSGQSSTAPVQLQPTAPVETVAPPPAEAAVPPLPVEAAVVPPPVEATVIPPPVEAAVPPPVEGVPVVKRTISLPPGFPQGDSVFRRPFLPDRGYTIHNIRIPEDKSEILAEQAKEASSIERRRVMSSTGLGLPVPPTPGRIDSIGPQEKCQDASEQESQIERRRLGGLSGLGRGFGRAASAGDIFNLGKQGKEETTVIDLPSPENPPLTTGGTLTDGTKEAAPPVEKCGTEDPARKVGKAVVPTGAGSSLGVKGSMFYLGANVAVATVAGIFLGIDRDVQSRWSLDSNLDGRPI</sequence>
<dbReference type="Proteomes" id="UP001301958">
    <property type="component" value="Unassembled WGS sequence"/>
</dbReference>
<feature type="compositionally biased region" description="Gly residues" evidence="1">
    <location>
        <begin position="108"/>
        <end position="121"/>
    </location>
</feature>
<feature type="region of interest" description="Disordered" evidence="1">
    <location>
        <begin position="260"/>
        <end position="287"/>
    </location>
</feature>
<feature type="chain" id="PRO_5042903587" evidence="3">
    <location>
        <begin position="17"/>
        <end position="435"/>
    </location>
</feature>
<accession>A0AAN7BH82</accession>